<dbReference type="Pfam" id="PF01841">
    <property type="entry name" value="Transglut_core"/>
    <property type="match status" value="2"/>
</dbReference>
<feature type="domain" description="Transglutaminase-like" evidence="1">
    <location>
        <begin position="704"/>
        <end position="770"/>
    </location>
</feature>
<dbReference type="KEGG" id="obi:106868335"/>
<dbReference type="InterPro" id="IPR056564">
    <property type="entry name" value="Ig-like_KY"/>
</dbReference>
<dbReference type="Gene3D" id="3.10.620.30">
    <property type="match status" value="2"/>
</dbReference>
<dbReference type="PANTHER" id="PTHR47020">
    <property type="entry name" value="HILLARIN"/>
    <property type="match status" value="1"/>
</dbReference>
<dbReference type="PANTHER" id="PTHR47020:SF1">
    <property type="entry name" value="HILLARIN"/>
    <property type="match status" value="1"/>
</dbReference>
<proteinExistence type="predicted"/>
<dbReference type="SMART" id="SM00460">
    <property type="entry name" value="TGc"/>
    <property type="match status" value="2"/>
</dbReference>
<sequence length="1297" mass="147783">MEQKNVLHAPLKAPPTRSRFRKFYIYRDPNDFQFLDRHAIAVAQKDFNTFDELLHELIVKPGFNTELEKARVIFRWMTARNMYTIKFASYEKGKGRPEETLEAFKDKKGTYARIFETMCGYSGLYSVVITGLAKGLDYRPGDVFKGTEYNHSWNAVYIDNNWYLVDSHWATRYLVSDKDEPENLVYEYDDFYFLTDPEQLIYSHWAHRPEWQLLTHPLSLGEFQELPLVKSYFFKCGMFFQSHQKGVVETTGGRLSLAVGFIKPTTFSYKVIDADTKEEVFKGRKMKDFVLQLTHDNQVILIFRAPKQGSYYLTIFAQLLTGDIGVKNVYTASAEYKVIADKCSDDAAPMPPCSDSNWGPSVPVDQLGLIPSHEDPVVTTTDGNVKLNFKKTRPAHILCKLRKQGKGPDDLEEFVCDKDEANNVAVNAKLPEPGEYGLEVYGNDPSKDGDTYTHICQYFVHYAKPDAQDRAFYSDSPERRQIFSKSPQTAALNGFSPTSTTLTDGMQNMDINDQNFPPPPPELLQQQFLYGTLQNTAQQPLFGQMAHSKGQGHLSYRPGAGQFYSKPTQRANFFNIPASETPIIVEKRSKGQVAPLPPTTFKLEAVDESKGAPPPVPISNQEHKPSLEVMDQKVLKSVDDHAIQVSKSSHDSFKDLVWDMIFSKNITNELEKVRIVFRWLASKDLSAFNFQNVEPNSPEEILMGLKTGRTTYAMVFDILCRYAGIHSQIISGFAKGADYRPGQKFTRGSNQHSWNAVYIYGHWCLIDCHWAARRIIGKQSSTQTDEEDFLYSLDEYFFLTNPHQLKFTHFPDDPKWQLLEQPVTLEEFENQPHMKPQFFKYELEFISNTTAVINARGELNIRLTYPHQRRPLAFNFSIQFEDGREEYKGIKINRYGMQESSNGIASFRLRLPVTGSYVLYIYAKEDTPENKDNVYSQVCEYKIIQESVSSPEPTPFPPCSYLTWGTGSAFQKYGLSTFQQTACVVSREGKAELQIRMPEQNRQFMAKLKSNNHSDDDLEGYIIDQIVGRTAYFKISLPGRGEYGLEIYANDPALEGMTLYHIAQYLIVCNEDVKALQLPKLPPGYLGPQQKFEEFGLRTISHPNKLIKLEGNFVEIKLATAEPMRVTANLISVEENKEYAECVFTQSEGATVSFLVLLSKTGFFKLQLYALPCRDTSQQLPGIYNYLVHVPAIVKQPYPFPKQYAQWKEGCYMWDPLVLGPYAEQAMANVNFKVSIPSANAVAVVADQDWTTLEKKNNIWEGTVELGKYWGTNTRVTLNANLGGDASSFATLLEYSI</sequence>
<accession>A0A0L8HVM6</accession>
<dbReference type="OrthoDB" id="6129702at2759"/>
<name>A0A0L8HVM6_OCTBM</name>
<evidence type="ECO:0000313" key="2">
    <source>
        <dbReference type="EMBL" id="KOF93251.1"/>
    </source>
</evidence>
<evidence type="ECO:0000259" key="1">
    <source>
        <dbReference type="SMART" id="SM00460"/>
    </source>
</evidence>
<reference evidence="2" key="1">
    <citation type="submission" date="2015-07" db="EMBL/GenBank/DDBJ databases">
        <title>MeaNS - Measles Nucleotide Surveillance Program.</title>
        <authorList>
            <person name="Tran T."/>
            <person name="Druce J."/>
        </authorList>
    </citation>
    <scope>NUCLEOTIDE SEQUENCE</scope>
    <source>
        <strain evidence="2">UCB-OBI-ISO-001</strain>
        <tissue evidence="2">Gonad</tissue>
    </source>
</reference>
<dbReference type="InterPro" id="IPR002931">
    <property type="entry name" value="Transglutaminase-like"/>
</dbReference>
<dbReference type="STRING" id="37653.A0A0L8HVM6"/>
<dbReference type="InterPro" id="IPR038765">
    <property type="entry name" value="Papain-like_cys_pep_sf"/>
</dbReference>
<feature type="domain" description="Transglutaminase-like" evidence="1">
    <location>
        <begin position="103"/>
        <end position="169"/>
    </location>
</feature>
<protein>
    <recommendedName>
        <fullName evidence="1">Transglutaminase-like domain-containing protein</fullName>
    </recommendedName>
</protein>
<dbReference type="SUPFAM" id="SSF54001">
    <property type="entry name" value="Cysteine proteinases"/>
    <property type="match status" value="2"/>
</dbReference>
<gene>
    <name evidence="2" type="ORF">OCBIM_22004842mg</name>
</gene>
<dbReference type="EMBL" id="KQ417209">
    <property type="protein sequence ID" value="KOF93251.1"/>
    <property type="molecule type" value="Genomic_DNA"/>
</dbReference>
<dbReference type="OMA" id="EPYPPCS"/>
<dbReference type="Pfam" id="PF23265">
    <property type="entry name" value="Ig-like_KY"/>
    <property type="match status" value="5"/>
</dbReference>
<dbReference type="InterPro" id="IPR053041">
    <property type="entry name" value="Transglut-like_Superfamily_Mod"/>
</dbReference>
<organism evidence="2">
    <name type="scientific">Octopus bimaculoides</name>
    <name type="common">California two-spotted octopus</name>
    <dbReference type="NCBI Taxonomy" id="37653"/>
    <lineage>
        <taxon>Eukaryota</taxon>
        <taxon>Metazoa</taxon>
        <taxon>Spiralia</taxon>
        <taxon>Lophotrochozoa</taxon>
        <taxon>Mollusca</taxon>
        <taxon>Cephalopoda</taxon>
        <taxon>Coleoidea</taxon>
        <taxon>Octopodiformes</taxon>
        <taxon>Octopoda</taxon>
        <taxon>Incirrata</taxon>
        <taxon>Octopodidae</taxon>
        <taxon>Octopus</taxon>
    </lineage>
</organism>